<dbReference type="EMBL" id="GL888043">
    <property type="protein sequence ID" value="EGI68902.1"/>
    <property type="molecule type" value="Genomic_DNA"/>
</dbReference>
<keyword evidence="2" id="KW-1185">Reference proteome</keyword>
<dbReference type="InParanoid" id="F4WA73"/>
<evidence type="ECO:0000313" key="1">
    <source>
        <dbReference type="EMBL" id="EGI68902.1"/>
    </source>
</evidence>
<dbReference type="Proteomes" id="UP000007755">
    <property type="component" value="Unassembled WGS sequence"/>
</dbReference>
<protein>
    <submittedName>
        <fullName evidence="1">Uncharacterized protein</fullName>
    </submittedName>
</protein>
<dbReference type="AlphaFoldDB" id="F4WA73"/>
<organism evidence="2">
    <name type="scientific">Acromyrmex echinatior</name>
    <name type="common">Panamanian leafcutter ant</name>
    <name type="synonym">Acromyrmex octospinosus echinatior</name>
    <dbReference type="NCBI Taxonomy" id="103372"/>
    <lineage>
        <taxon>Eukaryota</taxon>
        <taxon>Metazoa</taxon>
        <taxon>Ecdysozoa</taxon>
        <taxon>Arthropoda</taxon>
        <taxon>Hexapoda</taxon>
        <taxon>Insecta</taxon>
        <taxon>Pterygota</taxon>
        <taxon>Neoptera</taxon>
        <taxon>Endopterygota</taxon>
        <taxon>Hymenoptera</taxon>
        <taxon>Apocrita</taxon>
        <taxon>Aculeata</taxon>
        <taxon>Formicoidea</taxon>
        <taxon>Formicidae</taxon>
        <taxon>Myrmicinae</taxon>
        <taxon>Acromyrmex</taxon>
    </lineage>
</organism>
<proteinExistence type="predicted"/>
<evidence type="ECO:0000313" key="2">
    <source>
        <dbReference type="Proteomes" id="UP000007755"/>
    </source>
</evidence>
<sequence>MTTAGGRTATSRTELLLVVVVFSSDPQHACRATGAEDGGEVALRHSESPLFLGLESKRDAGEPSIIVHTTPVSPTNAKAETLGEILVGASPTLPLPGGEEDSA</sequence>
<reference evidence="1" key="1">
    <citation type="submission" date="2011-02" db="EMBL/GenBank/DDBJ databases">
        <title>The genome of the leaf-cutting ant Acromyrmex echinatior suggests key adaptations to social evolution and fungus farming.</title>
        <authorList>
            <person name="Nygaard S."/>
            <person name="Zhang G."/>
        </authorList>
    </citation>
    <scope>NUCLEOTIDE SEQUENCE</scope>
</reference>
<name>F4WA73_ACREC</name>
<accession>F4WA73</accession>
<gene>
    <name evidence="1" type="ORF">G5I_02394</name>
</gene>